<accession>A0ABT3QGY4</accession>
<evidence type="ECO:0000256" key="1">
    <source>
        <dbReference type="SAM" id="MobiDB-lite"/>
    </source>
</evidence>
<feature type="compositionally biased region" description="Polar residues" evidence="1">
    <location>
        <begin position="57"/>
        <end position="70"/>
    </location>
</feature>
<name>A0ABT3QGY4_9PROT</name>
<gene>
    <name evidence="2" type="ORF">OQ497_11270</name>
</gene>
<proteinExistence type="predicted"/>
<feature type="region of interest" description="Disordered" evidence="1">
    <location>
        <begin position="57"/>
        <end position="80"/>
    </location>
</feature>
<organism evidence="2 3">
    <name type="scientific">Acetobacter thailandicus</name>
    <dbReference type="NCBI Taxonomy" id="1502842"/>
    <lineage>
        <taxon>Bacteria</taxon>
        <taxon>Pseudomonadati</taxon>
        <taxon>Pseudomonadota</taxon>
        <taxon>Alphaproteobacteria</taxon>
        <taxon>Acetobacterales</taxon>
        <taxon>Acetobacteraceae</taxon>
        <taxon>Acetobacter</taxon>
    </lineage>
</organism>
<protein>
    <submittedName>
        <fullName evidence="2">Uncharacterized protein</fullName>
    </submittedName>
</protein>
<dbReference type="Proteomes" id="UP001301152">
    <property type="component" value="Unassembled WGS sequence"/>
</dbReference>
<dbReference type="EMBL" id="JAPIUZ010000006">
    <property type="protein sequence ID" value="MCX2564533.1"/>
    <property type="molecule type" value="Genomic_DNA"/>
</dbReference>
<keyword evidence="3" id="KW-1185">Reference proteome</keyword>
<comment type="caution">
    <text evidence="2">The sequence shown here is derived from an EMBL/GenBank/DDBJ whole genome shotgun (WGS) entry which is preliminary data.</text>
</comment>
<evidence type="ECO:0000313" key="3">
    <source>
        <dbReference type="Proteomes" id="UP001301152"/>
    </source>
</evidence>
<sequence length="324" mass="35075">MSAIKRLWNRAPLWRTALLTACLCTLLSLIFPAPWLVQIAPPYKVLTSKIGHTLGSDTSSFQDADSSGQPDQAAAEHHTASAPPFDAEFTGVIPFAGRQLPLPAGKWHAIANQQDDQNHSEVLSSVLVRVDQGLVTGMIVAQATTQPVSAENAQNLESLCNNGYNFLVGSLPQDGRQTECWMTSPVRVLDHSFMAANQPLQGLMASPILAFTLNRLTEMKFILPPAMVDAAWLHIEKTKSGSGVDVASVHTLISPATPGQKNFPGAPEDWTRTGMQNDSAVASFVNSVNVWLVKWLPYLRKAYANKLEANTIPATIAADPGYHN</sequence>
<evidence type="ECO:0000313" key="2">
    <source>
        <dbReference type="EMBL" id="MCX2564533.1"/>
    </source>
</evidence>
<reference evidence="2 3" key="1">
    <citation type="submission" date="2022-11" db="EMBL/GenBank/DDBJ databases">
        <title>Genome sequencing of Acetobacter type strain.</title>
        <authorList>
            <person name="Heo J."/>
            <person name="Lee D."/>
            <person name="Han B.-H."/>
            <person name="Hong S.-B."/>
            <person name="Kwon S.-W."/>
        </authorList>
    </citation>
    <scope>NUCLEOTIDE SEQUENCE [LARGE SCALE GENOMIC DNA]</scope>
    <source>
        <strain evidence="2 3">KACC 21253</strain>
    </source>
</reference>
<dbReference type="RefSeq" id="WP_173560270.1">
    <property type="nucleotide sequence ID" value="NZ_JAPIUZ010000006.1"/>
</dbReference>